<dbReference type="Proteomes" id="UP000236161">
    <property type="component" value="Unassembled WGS sequence"/>
</dbReference>
<organism evidence="2 3">
    <name type="scientific">Apostasia shenzhenica</name>
    <dbReference type="NCBI Taxonomy" id="1088818"/>
    <lineage>
        <taxon>Eukaryota</taxon>
        <taxon>Viridiplantae</taxon>
        <taxon>Streptophyta</taxon>
        <taxon>Embryophyta</taxon>
        <taxon>Tracheophyta</taxon>
        <taxon>Spermatophyta</taxon>
        <taxon>Magnoliopsida</taxon>
        <taxon>Liliopsida</taxon>
        <taxon>Asparagales</taxon>
        <taxon>Orchidaceae</taxon>
        <taxon>Apostasioideae</taxon>
        <taxon>Apostasia</taxon>
    </lineage>
</organism>
<dbReference type="AlphaFoldDB" id="A0A2I0A4P1"/>
<dbReference type="EMBL" id="KZ452023">
    <property type="protein sequence ID" value="PKA50519.1"/>
    <property type="molecule type" value="Genomic_DNA"/>
</dbReference>
<dbReference type="PANTHER" id="PTHR15663:SF6">
    <property type="entry name" value="COMM DOMAIN-CONTAINING PROTEIN-RELATED"/>
    <property type="match status" value="1"/>
</dbReference>
<keyword evidence="3" id="KW-1185">Reference proteome</keyword>
<proteinExistence type="predicted"/>
<gene>
    <name evidence="2" type="primary">FRS3</name>
    <name evidence="2" type="ORF">AXF42_Ash013734</name>
</gene>
<dbReference type="InterPro" id="IPR037360">
    <property type="entry name" value="COMMD9"/>
</dbReference>
<accession>A0A2I0A4P1</accession>
<evidence type="ECO:0000256" key="1">
    <source>
        <dbReference type="SAM" id="MobiDB-lite"/>
    </source>
</evidence>
<protein>
    <submittedName>
        <fullName evidence="2">Protein FAR1-like sequence 3</fullName>
    </submittedName>
</protein>
<dbReference type="OrthoDB" id="1915155at2759"/>
<name>A0A2I0A4P1_9ASPA</name>
<feature type="region of interest" description="Disordered" evidence="1">
    <location>
        <begin position="159"/>
        <end position="180"/>
    </location>
</feature>
<evidence type="ECO:0000313" key="2">
    <source>
        <dbReference type="EMBL" id="PKA50519.1"/>
    </source>
</evidence>
<feature type="compositionally biased region" description="Polar residues" evidence="1">
    <location>
        <begin position="162"/>
        <end position="180"/>
    </location>
</feature>
<sequence length="269" mass="30271">MINGVKNMDVRSLLLHLQKLPPEMSEELLASVLGTLWETRKSGLSPIQKAKIQSAFNLATNEELDPVLSCLRLIIRKVVREKLTEEDLQKLLSLDISVDIRKTLVILLQKYQSLWEEDSARDQHLRHQTRMIFPGRVNTPAACAPLLVSELSSWPRDDSKKVNSNGYGSGHPTQSDADSNLLNSASVPALRDNAFTDDLATLPRLTSMTWTMDGRNSVGGNRIAIITLKLQDYTSPLGEVEVKFQLSRDTLEAMLRSMSHINDQLYYQE</sequence>
<reference evidence="2 3" key="1">
    <citation type="journal article" date="2017" name="Nature">
        <title>The Apostasia genome and the evolution of orchids.</title>
        <authorList>
            <person name="Zhang G.Q."/>
            <person name="Liu K.W."/>
            <person name="Li Z."/>
            <person name="Lohaus R."/>
            <person name="Hsiao Y.Y."/>
            <person name="Niu S.C."/>
            <person name="Wang J.Y."/>
            <person name="Lin Y.C."/>
            <person name="Xu Q."/>
            <person name="Chen L.J."/>
            <person name="Yoshida K."/>
            <person name="Fujiwara S."/>
            <person name="Wang Z.W."/>
            <person name="Zhang Y.Q."/>
            <person name="Mitsuda N."/>
            <person name="Wang M."/>
            <person name="Liu G.H."/>
            <person name="Pecoraro L."/>
            <person name="Huang H.X."/>
            <person name="Xiao X.J."/>
            <person name="Lin M."/>
            <person name="Wu X.Y."/>
            <person name="Wu W.L."/>
            <person name="Chen Y.Y."/>
            <person name="Chang S.B."/>
            <person name="Sakamoto S."/>
            <person name="Ohme-Takagi M."/>
            <person name="Yagi M."/>
            <person name="Zeng S.J."/>
            <person name="Shen C.Y."/>
            <person name="Yeh C.M."/>
            <person name="Luo Y.B."/>
            <person name="Tsai W.C."/>
            <person name="Van de Peer Y."/>
            <person name="Liu Z.J."/>
        </authorList>
    </citation>
    <scope>NUCLEOTIDE SEQUENCE [LARGE SCALE GENOMIC DNA]</scope>
    <source>
        <strain evidence="3">cv. Shenzhen</strain>
        <tissue evidence="2">Stem</tissue>
    </source>
</reference>
<dbReference type="PANTHER" id="PTHR15663">
    <property type="entry name" value="COMM DOMAIN-CONTAINING PROTEIN 9"/>
    <property type="match status" value="1"/>
</dbReference>
<dbReference type="STRING" id="1088818.A0A2I0A4P1"/>
<evidence type="ECO:0000313" key="3">
    <source>
        <dbReference type="Proteomes" id="UP000236161"/>
    </source>
</evidence>